<protein>
    <submittedName>
        <fullName evidence="2">Uncharacterized protein</fullName>
    </submittedName>
</protein>
<name>W7AK93_9APIC</name>
<evidence type="ECO:0000313" key="3">
    <source>
        <dbReference type="Proteomes" id="UP000030640"/>
    </source>
</evidence>
<dbReference type="Proteomes" id="UP000030640">
    <property type="component" value="Unassembled WGS sequence"/>
</dbReference>
<dbReference type="EMBL" id="KI965476">
    <property type="protein sequence ID" value="EUD65746.1"/>
    <property type="molecule type" value="Genomic_DNA"/>
</dbReference>
<proteinExistence type="predicted"/>
<dbReference type="VEuPathDB" id="PlasmoDB:C922_03729"/>
<organism evidence="2 3">
    <name type="scientific">Plasmodium inui San Antonio 1</name>
    <dbReference type="NCBI Taxonomy" id="1237626"/>
    <lineage>
        <taxon>Eukaryota</taxon>
        <taxon>Sar</taxon>
        <taxon>Alveolata</taxon>
        <taxon>Apicomplexa</taxon>
        <taxon>Aconoidasida</taxon>
        <taxon>Haemosporida</taxon>
        <taxon>Plasmodiidae</taxon>
        <taxon>Plasmodium</taxon>
        <taxon>Plasmodium (Plasmodium)</taxon>
    </lineage>
</organism>
<accession>W7AK93</accession>
<evidence type="ECO:0000313" key="2">
    <source>
        <dbReference type="EMBL" id="EUD65746.1"/>
    </source>
</evidence>
<gene>
    <name evidence="2" type="ORF">C922_03729</name>
</gene>
<keyword evidence="3" id="KW-1185">Reference proteome</keyword>
<reference evidence="2 3" key="1">
    <citation type="submission" date="2013-02" db="EMBL/GenBank/DDBJ databases">
        <title>The Genome Sequence of Plasmodium inui San Antonio 1.</title>
        <authorList>
            <consortium name="The Broad Institute Genome Sequencing Platform"/>
            <consortium name="The Broad Institute Genome Sequencing Center for Infectious Disease"/>
            <person name="Neafsey D."/>
            <person name="Cheeseman I."/>
            <person name="Volkman S."/>
            <person name="Adams J."/>
            <person name="Walker B."/>
            <person name="Young S.K."/>
            <person name="Zeng Q."/>
            <person name="Gargeya S."/>
            <person name="Fitzgerald M."/>
            <person name="Haas B."/>
            <person name="Abouelleil A."/>
            <person name="Alvarado L."/>
            <person name="Arachchi H.M."/>
            <person name="Berlin A.M."/>
            <person name="Chapman S.B."/>
            <person name="Dewar J."/>
            <person name="Goldberg J."/>
            <person name="Griggs A."/>
            <person name="Gujja S."/>
            <person name="Hansen M."/>
            <person name="Howarth C."/>
            <person name="Imamovic A."/>
            <person name="Larimer J."/>
            <person name="McCowan C."/>
            <person name="Murphy C."/>
            <person name="Neiman D."/>
            <person name="Pearson M."/>
            <person name="Priest M."/>
            <person name="Roberts A."/>
            <person name="Saif S."/>
            <person name="Shea T."/>
            <person name="Sisk P."/>
            <person name="Sykes S."/>
            <person name="Wortman J."/>
            <person name="Nusbaum C."/>
            <person name="Birren B."/>
        </authorList>
    </citation>
    <scope>NUCLEOTIDE SEQUENCE [LARGE SCALE GENOMIC DNA]</scope>
    <source>
        <strain evidence="2 3">San Antonio 1</strain>
    </source>
</reference>
<dbReference type="GeneID" id="20039003"/>
<dbReference type="RefSeq" id="XP_008817540.1">
    <property type="nucleotide sequence ID" value="XM_008819318.1"/>
</dbReference>
<evidence type="ECO:0000256" key="1">
    <source>
        <dbReference type="SAM" id="MobiDB-lite"/>
    </source>
</evidence>
<dbReference type="AlphaFoldDB" id="W7AK93"/>
<feature type="non-terminal residue" evidence="2">
    <location>
        <position position="330"/>
    </location>
</feature>
<feature type="region of interest" description="Disordered" evidence="1">
    <location>
        <begin position="246"/>
        <end position="265"/>
    </location>
</feature>
<sequence>MASVLPGYLGELLNHTELKTYCQQKTASQEGICRFLKPADKQETVSEWVYDDDSRWKEVKNKRGIYSLTRGACIDIEMWLSTLSITPQAGRKELLTGCSYDDYKSNKQKNSSGESCIPKKAILRWHGLGGNRSLFLKQPNQKTLQVCMDIMRIILLEVGLTVSGRRVDQEKAMQVNICDGIYKRFKEWAGEEIAHTIMEQWFDIEGGKRTGAKGFSLSGRDLYEIMTEAVAGVGKGDKDTKCTRVTPSAEPNENDEVEYTTGSQHEVQVEETRNRIDEVWRSIEEAGHQVGVREMGPAEGGTFIGERRRNMHSVRISHMVLRRPGSGGVG</sequence>